<dbReference type="Gene3D" id="3.90.1070.10">
    <property type="match status" value="1"/>
</dbReference>
<protein>
    <submittedName>
        <fullName evidence="1">HAD family phosphatase</fullName>
    </submittedName>
</protein>
<proteinExistence type="predicted"/>
<gene>
    <name evidence="1" type="ORF">KHA99_10875</name>
</gene>
<dbReference type="EMBL" id="JAGYPF010000002">
    <property type="protein sequence ID" value="MBS4212949.1"/>
    <property type="molecule type" value="Genomic_DNA"/>
</dbReference>
<dbReference type="NCBIfam" id="TIGR01484">
    <property type="entry name" value="HAD-SF-IIB"/>
    <property type="match status" value="1"/>
</dbReference>
<dbReference type="GO" id="GO:0005829">
    <property type="term" value="C:cytosol"/>
    <property type="evidence" value="ECO:0007669"/>
    <property type="project" value="TreeGrafter"/>
</dbReference>
<evidence type="ECO:0000313" key="1">
    <source>
        <dbReference type="EMBL" id="MBS4212949.1"/>
    </source>
</evidence>
<dbReference type="Gene3D" id="3.40.50.1000">
    <property type="entry name" value="HAD superfamily/HAD-like"/>
    <property type="match status" value="1"/>
</dbReference>
<reference evidence="1" key="1">
    <citation type="submission" date="2021-05" db="EMBL/GenBank/DDBJ databases">
        <title>Novel Bacillus species.</title>
        <authorList>
            <person name="Liu G."/>
        </authorList>
    </citation>
    <scope>NUCLEOTIDE SEQUENCE</scope>
    <source>
        <strain evidence="1">FJAT-49825</strain>
    </source>
</reference>
<organism evidence="1 2">
    <name type="scientific">Neobacillus rhizophilus</name>
    <dbReference type="NCBI Taxonomy" id="2833579"/>
    <lineage>
        <taxon>Bacteria</taxon>
        <taxon>Bacillati</taxon>
        <taxon>Bacillota</taxon>
        <taxon>Bacilli</taxon>
        <taxon>Bacillales</taxon>
        <taxon>Bacillaceae</taxon>
        <taxon>Neobacillus</taxon>
    </lineage>
</organism>
<dbReference type="AlphaFoldDB" id="A0A942U8R9"/>
<dbReference type="Proteomes" id="UP000679749">
    <property type="component" value="Unassembled WGS sequence"/>
</dbReference>
<dbReference type="PANTHER" id="PTHR10000:SF8">
    <property type="entry name" value="HAD SUPERFAMILY HYDROLASE-LIKE, TYPE 3"/>
    <property type="match status" value="1"/>
</dbReference>
<name>A0A942U8R9_9BACI</name>
<dbReference type="GO" id="GO:0016791">
    <property type="term" value="F:phosphatase activity"/>
    <property type="evidence" value="ECO:0007669"/>
    <property type="project" value="TreeGrafter"/>
</dbReference>
<evidence type="ECO:0000313" key="2">
    <source>
        <dbReference type="Proteomes" id="UP000679749"/>
    </source>
</evidence>
<dbReference type="InterPro" id="IPR036412">
    <property type="entry name" value="HAD-like_sf"/>
</dbReference>
<dbReference type="InterPro" id="IPR023214">
    <property type="entry name" value="HAD_sf"/>
</dbReference>
<dbReference type="Pfam" id="PF08282">
    <property type="entry name" value="Hydrolase_3"/>
    <property type="match status" value="2"/>
</dbReference>
<dbReference type="PANTHER" id="PTHR10000">
    <property type="entry name" value="PHOSPHOSERINE PHOSPHATASE"/>
    <property type="match status" value="1"/>
</dbReference>
<dbReference type="GO" id="GO:0000287">
    <property type="term" value="F:magnesium ion binding"/>
    <property type="evidence" value="ECO:0007669"/>
    <property type="project" value="TreeGrafter"/>
</dbReference>
<comment type="caution">
    <text evidence="1">The sequence shown here is derived from an EMBL/GenBank/DDBJ whole genome shotgun (WGS) entry which is preliminary data.</text>
</comment>
<sequence>MKLMVFDVDGTLSEHGTAIPEEVAEQLRRYEQSGLMIGICSGKPAYYLAGLARGMGLKKAQIIGENGGVIFNAATLEESYIVKRLPVLDEIEKKAVADFKDKIWIQPNRIALTIFPKNQQEVPHLAEYFKDMLTPIEKEVVMYVHVDAIDIVPVGVDKGAALKKLAKELQIEKENIMAFGDSANDLPMFRESGKVVMIGQRIEYPNAVSFESIHEAFQSKTVHDFIK</sequence>
<dbReference type="RefSeq" id="WP_213117466.1">
    <property type="nucleotide sequence ID" value="NZ_JAGYPF010000002.1"/>
</dbReference>
<dbReference type="InterPro" id="IPR006379">
    <property type="entry name" value="HAD-SF_hydro_IIB"/>
</dbReference>
<dbReference type="SUPFAM" id="SSF56784">
    <property type="entry name" value="HAD-like"/>
    <property type="match status" value="1"/>
</dbReference>
<accession>A0A942U8R9</accession>
<keyword evidence="2" id="KW-1185">Reference proteome</keyword>